<accession>V5HJ50</accession>
<organism evidence="2">
    <name type="scientific">Ixodes ricinus</name>
    <name type="common">Common tick</name>
    <name type="synonym">Acarus ricinus</name>
    <dbReference type="NCBI Taxonomy" id="34613"/>
    <lineage>
        <taxon>Eukaryota</taxon>
        <taxon>Metazoa</taxon>
        <taxon>Ecdysozoa</taxon>
        <taxon>Arthropoda</taxon>
        <taxon>Chelicerata</taxon>
        <taxon>Arachnida</taxon>
        <taxon>Acari</taxon>
        <taxon>Parasitiformes</taxon>
        <taxon>Ixodida</taxon>
        <taxon>Ixodoidea</taxon>
        <taxon>Ixodidae</taxon>
        <taxon>Ixodinae</taxon>
        <taxon>Ixodes</taxon>
    </lineage>
</organism>
<dbReference type="AlphaFoldDB" id="V5HJ50"/>
<feature type="compositionally biased region" description="Basic and acidic residues" evidence="1">
    <location>
        <begin position="1"/>
        <end position="26"/>
    </location>
</feature>
<dbReference type="EMBL" id="GANP01009156">
    <property type="protein sequence ID" value="JAB75312.1"/>
    <property type="molecule type" value="mRNA"/>
</dbReference>
<feature type="region of interest" description="Disordered" evidence="1">
    <location>
        <begin position="1"/>
        <end position="39"/>
    </location>
</feature>
<name>V5HJ50_IXORI</name>
<evidence type="ECO:0000256" key="1">
    <source>
        <dbReference type="SAM" id="MobiDB-lite"/>
    </source>
</evidence>
<evidence type="ECO:0000313" key="2">
    <source>
        <dbReference type="EMBL" id="JAB75312.1"/>
    </source>
</evidence>
<reference evidence="2" key="1">
    <citation type="journal article" date="2015" name="Sci. Rep.">
        <title>Tissue- and time-dependent transcription in Ixodes ricinus salivary glands and midguts when blood feeding on the vertebrate host.</title>
        <authorList>
            <person name="Kotsyfakis M."/>
            <person name="Schwarz A."/>
            <person name="Erhart J."/>
            <person name="Ribeiro J.M."/>
        </authorList>
    </citation>
    <scope>NUCLEOTIDE SEQUENCE</scope>
    <source>
        <tissue evidence="2">Salivary gland and midgut</tissue>
    </source>
</reference>
<proteinExistence type="evidence at transcript level"/>
<protein>
    <submittedName>
        <fullName evidence="2">Uncharacterized protein</fullName>
    </submittedName>
</protein>
<sequence>MNRDIKEKSGAVKQEADDVNSRDAKAAGKGSLDPPFREASYESMRNGWNAADDSAGIALSMQGLGRTQIVLNMNLETGDLRDKKLRVTLLQEACRLLKAQADLAVLRTELLSKEVYSNMAHNKNSERAAFGGWCGTL</sequence>